<sequence length="154" mass="17005">MNRVSGLLRAAPRAFAPSASARAYSVSKLTLLGHLASDPEVRTTKNEKEYIAYTVATTNYPPPPPGPDGTRPESTSSFHKIFSFSDGANNYIKTLRKGALVYVEANFELRETRETTENGEILGVQRQVFCRHETLRVIKHSKKTEGESSGESSE</sequence>
<evidence type="ECO:0000256" key="1">
    <source>
        <dbReference type="ARBA" id="ARBA00023125"/>
    </source>
</evidence>
<dbReference type="CDD" id="cd04496">
    <property type="entry name" value="SSB_OBF"/>
    <property type="match status" value="1"/>
</dbReference>
<dbReference type="InterPro" id="IPR012340">
    <property type="entry name" value="NA-bd_OB-fold"/>
</dbReference>
<name>A0A165QX33_EXIGL</name>
<evidence type="ECO:0000313" key="5">
    <source>
        <dbReference type="Proteomes" id="UP000077266"/>
    </source>
</evidence>
<dbReference type="Proteomes" id="UP000077266">
    <property type="component" value="Unassembled WGS sequence"/>
</dbReference>
<dbReference type="Pfam" id="PF00436">
    <property type="entry name" value="SSB"/>
    <property type="match status" value="1"/>
</dbReference>
<feature type="region of interest" description="Disordered" evidence="3">
    <location>
        <begin position="56"/>
        <end position="75"/>
    </location>
</feature>
<keyword evidence="1 2" id="KW-0238">DNA-binding</keyword>
<dbReference type="EMBL" id="KV425882">
    <property type="protein sequence ID" value="KZW04186.1"/>
    <property type="molecule type" value="Genomic_DNA"/>
</dbReference>
<evidence type="ECO:0000256" key="2">
    <source>
        <dbReference type="PROSITE-ProRule" id="PRU00252"/>
    </source>
</evidence>
<accession>A0A165QX33</accession>
<evidence type="ECO:0000313" key="4">
    <source>
        <dbReference type="EMBL" id="KZW04186.1"/>
    </source>
</evidence>
<dbReference type="FunCoup" id="A0A165QX33">
    <property type="interactions" value="32"/>
</dbReference>
<organism evidence="4 5">
    <name type="scientific">Exidia glandulosa HHB12029</name>
    <dbReference type="NCBI Taxonomy" id="1314781"/>
    <lineage>
        <taxon>Eukaryota</taxon>
        <taxon>Fungi</taxon>
        <taxon>Dikarya</taxon>
        <taxon>Basidiomycota</taxon>
        <taxon>Agaricomycotina</taxon>
        <taxon>Agaricomycetes</taxon>
        <taxon>Auriculariales</taxon>
        <taxon>Exidiaceae</taxon>
        <taxon>Exidia</taxon>
    </lineage>
</organism>
<dbReference type="GO" id="GO:0003697">
    <property type="term" value="F:single-stranded DNA binding"/>
    <property type="evidence" value="ECO:0007669"/>
    <property type="project" value="InterPro"/>
</dbReference>
<dbReference type="STRING" id="1314781.A0A165QX33"/>
<evidence type="ECO:0008006" key="6">
    <source>
        <dbReference type="Google" id="ProtNLM"/>
    </source>
</evidence>
<dbReference type="PROSITE" id="PS50935">
    <property type="entry name" value="SSB"/>
    <property type="match status" value="1"/>
</dbReference>
<dbReference type="AlphaFoldDB" id="A0A165QX33"/>
<dbReference type="Gene3D" id="2.40.50.140">
    <property type="entry name" value="Nucleic acid-binding proteins"/>
    <property type="match status" value="1"/>
</dbReference>
<dbReference type="InParanoid" id="A0A165QX33"/>
<proteinExistence type="predicted"/>
<gene>
    <name evidence="4" type="ORF">EXIGLDRAFT_828104</name>
</gene>
<reference evidence="4 5" key="1">
    <citation type="journal article" date="2016" name="Mol. Biol. Evol.">
        <title>Comparative Genomics of Early-Diverging Mushroom-Forming Fungi Provides Insights into the Origins of Lignocellulose Decay Capabilities.</title>
        <authorList>
            <person name="Nagy L.G."/>
            <person name="Riley R."/>
            <person name="Tritt A."/>
            <person name="Adam C."/>
            <person name="Daum C."/>
            <person name="Floudas D."/>
            <person name="Sun H."/>
            <person name="Yadav J.S."/>
            <person name="Pangilinan J."/>
            <person name="Larsson K.H."/>
            <person name="Matsuura K."/>
            <person name="Barry K."/>
            <person name="Labutti K."/>
            <person name="Kuo R."/>
            <person name="Ohm R.A."/>
            <person name="Bhattacharya S.S."/>
            <person name="Shirouzu T."/>
            <person name="Yoshinaga Y."/>
            <person name="Martin F.M."/>
            <person name="Grigoriev I.V."/>
            <person name="Hibbett D.S."/>
        </authorList>
    </citation>
    <scope>NUCLEOTIDE SEQUENCE [LARGE SCALE GENOMIC DNA]</scope>
    <source>
        <strain evidence="4 5">HHB12029</strain>
    </source>
</reference>
<protein>
    <recommendedName>
        <fullName evidence="6">Nucleic acid-binding protein</fullName>
    </recommendedName>
</protein>
<dbReference type="InterPro" id="IPR000424">
    <property type="entry name" value="Primosome_PriB/ssb"/>
</dbReference>
<dbReference type="OrthoDB" id="1078367at2759"/>
<keyword evidence="5" id="KW-1185">Reference proteome</keyword>
<evidence type="ECO:0000256" key="3">
    <source>
        <dbReference type="SAM" id="MobiDB-lite"/>
    </source>
</evidence>
<dbReference type="SUPFAM" id="SSF50249">
    <property type="entry name" value="Nucleic acid-binding proteins"/>
    <property type="match status" value="1"/>
</dbReference>